<protein>
    <submittedName>
        <fullName evidence="1">Cupin domain-containing protein</fullName>
    </submittedName>
</protein>
<dbReference type="PANTHER" id="PTHR36156:SF2">
    <property type="entry name" value="CUPIN TYPE-2 DOMAIN-CONTAINING PROTEIN"/>
    <property type="match status" value="1"/>
</dbReference>
<dbReference type="InterPro" id="IPR014710">
    <property type="entry name" value="RmlC-like_jellyroll"/>
</dbReference>
<dbReference type="Proteomes" id="UP001560685">
    <property type="component" value="Unassembled WGS sequence"/>
</dbReference>
<dbReference type="Gene3D" id="2.60.120.10">
    <property type="entry name" value="Jelly Rolls"/>
    <property type="match status" value="1"/>
</dbReference>
<name>A0ABV3Z539_9PROT</name>
<sequence length="184" mass="19619">MSEGAMDWESLRRIVTDNDAEGRSRVLIDGSAAKLIALEEAGLAEIWSAKLSEDKLLDATDRLVDLDLVLEPEAGSVKVRWFSVAPEEEGKSPEEIEAGAAFAFGAVGAAHCRVDTTRHPAMHKTDSLDVIVLVKGAVDLLLDNDEAASLKPGDVVIQRATNHAWANKGKETALLVAVLINAPG</sequence>
<gene>
    <name evidence="1" type="ORF">ABFZ84_08870</name>
</gene>
<organism evidence="1 2">
    <name type="scientific">Hyphococcus lacteus</name>
    <dbReference type="NCBI Taxonomy" id="3143536"/>
    <lineage>
        <taxon>Bacteria</taxon>
        <taxon>Pseudomonadati</taxon>
        <taxon>Pseudomonadota</taxon>
        <taxon>Alphaproteobacteria</taxon>
        <taxon>Parvularculales</taxon>
        <taxon>Parvularculaceae</taxon>
        <taxon>Hyphococcus</taxon>
    </lineage>
</organism>
<dbReference type="InterPro" id="IPR047142">
    <property type="entry name" value="OryJ/VirC-like"/>
</dbReference>
<dbReference type="EMBL" id="JBEHZE010000001">
    <property type="protein sequence ID" value="MEX6633663.1"/>
    <property type="molecule type" value="Genomic_DNA"/>
</dbReference>
<dbReference type="InterPro" id="IPR011051">
    <property type="entry name" value="RmlC_Cupin_sf"/>
</dbReference>
<reference evidence="1 2" key="1">
    <citation type="submission" date="2024-05" db="EMBL/GenBank/DDBJ databases">
        <title>Three bacterial strains, DH-69, EH-24, and ECK-19 isolated from coastal sediments.</title>
        <authorList>
            <person name="Ye Y.-Q."/>
            <person name="Du Z.-J."/>
        </authorList>
    </citation>
    <scope>NUCLEOTIDE SEQUENCE [LARGE SCALE GENOMIC DNA]</scope>
    <source>
        <strain evidence="1 2">ECK-19</strain>
    </source>
</reference>
<dbReference type="SUPFAM" id="SSF51182">
    <property type="entry name" value="RmlC-like cupins"/>
    <property type="match status" value="1"/>
</dbReference>
<keyword evidence="2" id="KW-1185">Reference proteome</keyword>
<evidence type="ECO:0000313" key="1">
    <source>
        <dbReference type="EMBL" id="MEX6633663.1"/>
    </source>
</evidence>
<dbReference type="PANTHER" id="PTHR36156">
    <property type="entry name" value="SLR2101 PROTEIN"/>
    <property type="match status" value="1"/>
</dbReference>
<proteinExistence type="predicted"/>
<dbReference type="RefSeq" id="WP_369313641.1">
    <property type="nucleotide sequence ID" value="NZ_JBEHZE010000001.1"/>
</dbReference>
<accession>A0ABV3Z539</accession>
<comment type="caution">
    <text evidence="1">The sequence shown here is derived from an EMBL/GenBank/DDBJ whole genome shotgun (WGS) entry which is preliminary data.</text>
</comment>
<dbReference type="CDD" id="cd02231">
    <property type="entry name" value="cupin_BLL6423-like"/>
    <property type="match status" value="1"/>
</dbReference>
<evidence type="ECO:0000313" key="2">
    <source>
        <dbReference type="Proteomes" id="UP001560685"/>
    </source>
</evidence>